<organism evidence="1 2">
    <name type="scientific">Pangasianodon gigas</name>
    <name type="common">Mekong giant catfish</name>
    <name type="synonym">Pangasius gigas</name>
    <dbReference type="NCBI Taxonomy" id="30993"/>
    <lineage>
        <taxon>Eukaryota</taxon>
        <taxon>Metazoa</taxon>
        <taxon>Chordata</taxon>
        <taxon>Craniata</taxon>
        <taxon>Vertebrata</taxon>
        <taxon>Euteleostomi</taxon>
        <taxon>Actinopterygii</taxon>
        <taxon>Neopterygii</taxon>
        <taxon>Teleostei</taxon>
        <taxon>Ostariophysi</taxon>
        <taxon>Siluriformes</taxon>
        <taxon>Pangasiidae</taxon>
        <taxon>Pangasianodon</taxon>
    </lineage>
</organism>
<reference evidence="1 2" key="1">
    <citation type="journal article" date="2022" name="bioRxiv">
        <title>An ancient truncated duplication of the anti-Mullerian hormone receptor type 2 gene is a potential conserved master sex determinant in the Pangasiidae catfish family.</title>
        <authorList>
            <person name="Wen M."/>
            <person name="Pan Q."/>
            <person name="Jouanno E."/>
            <person name="Montfort J."/>
            <person name="Zahm M."/>
            <person name="Cabau C."/>
            <person name="Klopp C."/>
            <person name="Iampietro C."/>
            <person name="Roques C."/>
            <person name="Bouchez O."/>
            <person name="Castinel A."/>
            <person name="Donnadieu C."/>
            <person name="Parrinello H."/>
            <person name="Poncet C."/>
            <person name="Belmonte E."/>
            <person name="Gautier V."/>
            <person name="Avarre J.-C."/>
            <person name="Dugue R."/>
            <person name="Gustiano R."/>
            <person name="Ha T.T.T."/>
            <person name="Campet M."/>
            <person name="Sriphairoj K."/>
            <person name="Ribolli J."/>
            <person name="de Almeida F.L."/>
            <person name="Desvignes T."/>
            <person name="Postlethwait J.H."/>
            <person name="Bucao C.F."/>
            <person name="Robinson-Rechavi M."/>
            <person name="Bobe J."/>
            <person name="Herpin A."/>
            <person name="Guiguen Y."/>
        </authorList>
    </citation>
    <scope>NUCLEOTIDE SEQUENCE [LARGE SCALE GENOMIC DNA]</scope>
    <source>
        <strain evidence="1">YG-Dec2019</strain>
    </source>
</reference>
<proteinExistence type="predicted"/>
<comment type="caution">
    <text evidence="1">The sequence shown here is derived from an EMBL/GenBank/DDBJ whole genome shotgun (WGS) entry which is preliminary data.</text>
</comment>
<protein>
    <submittedName>
        <fullName evidence="1">Uncharacterized protein</fullName>
    </submittedName>
</protein>
<name>A0ACC5WM50_PANGG</name>
<sequence length="614" mass="70294">MKGLEYTSRTMSASMDIPDEDESGSSSKAENVESMRKQLKAEGEKRDEFENNHMKEALLASRRSKPKLASAQAVLSSRLEPETIQKEPFVTASENPEDWESNSVLNCSETNNGEKEKDRKNENTKYIADERGLFSGEVSRNNMWRPGQRERWRGKRRERLEGRAENIEEEDNTTEKEMNRGIRLRHRQRHWRSKEAQDEESKKDVTGLGGAVQGNIDGDTEMRGTVPHHILSKVFANSFASSSSSSSSSFNYSSAESDEVFSEGEEMAKRKDVRRCRSWRTFLTMMQWSKRRQSSWVQLAGHQGNLQLGEGGEVLKRFNEVEDTCLQALMSDPLHQFVPHYYGHISRNGENYIRLEDLLSGLKQPVIMDCKMGIRTYQEEEIVKARTKASIRTDMYQKMVKVDPTAPTEEEHAQRGVTKLRYMQWRDSTSSTSTLGFRIEGIMTENGIVRRDFNKIQSKAQVTETLLLFTKGQVHILEAYLSRLDALKETLKESAFFRSHEVIGGSLLFVHDRPTNKANIWMIDFGKTTPVPNNVHLKHDIPWFEGNREDGYLCGLASLISLLHVAIREVRGQDLETHHSQTEQIVSELNQHQPGINETTADFLKETTATNHKD</sequence>
<dbReference type="EMBL" id="CM040460">
    <property type="protein sequence ID" value="MCI4380066.1"/>
    <property type="molecule type" value="Genomic_DNA"/>
</dbReference>
<gene>
    <name evidence="1" type="ORF">PGIGA_G00235660</name>
</gene>
<dbReference type="Proteomes" id="UP000829447">
    <property type="component" value="Linkage Group LG7"/>
</dbReference>
<evidence type="ECO:0000313" key="2">
    <source>
        <dbReference type="Proteomes" id="UP000829447"/>
    </source>
</evidence>
<keyword evidence="2" id="KW-1185">Reference proteome</keyword>
<accession>A0ACC5WM50</accession>
<evidence type="ECO:0000313" key="1">
    <source>
        <dbReference type="EMBL" id="MCI4380066.1"/>
    </source>
</evidence>